<proteinExistence type="inferred from homology"/>
<dbReference type="GO" id="GO:0048269">
    <property type="term" value="C:methionine adenosyltransferase complex"/>
    <property type="evidence" value="ECO:0007669"/>
    <property type="project" value="TreeGrafter"/>
</dbReference>
<dbReference type="GO" id="GO:0048270">
    <property type="term" value="F:methionine adenosyltransferase regulator activity"/>
    <property type="evidence" value="ECO:0007669"/>
    <property type="project" value="TreeGrafter"/>
</dbReference>
<evidence type="ECO:0000313" key="4">
    <source>
        <dbReference type="EMBL" id="OGM98629.1"/>
    </source>
</evidence>
<gene>
    <name evidence="4" type="ORF">A2817_00775</name>
</gene>
<keyword evidence="2" id="KW-0560">Oxidoreductase</keyword>
<dbReference type="InterPro" id="IPR005913">
    <property type="entry name" value="dTDP_dehydrorham_reduct"/>
</dbReference>
<keyword evidence="2" id="KW-0521">NADP</keyword>
<evidence type="ECO:0000256" key="2">
    <source>
        <dbReference type="RuleBase" id="RU364082"/>
    </source>
</evidence>
<feature type="domain" description="RmlD-like substrate binding" evidence="3">
    <location>
        <begin position="11"/>
        <end position="130"/>
    </location>
</feature>
<name>A0A1F8EE50_9BACT</name>
<organism evidence="4 5">
    <name type="scientific">Candidatus Yanofskybacteria bacterium RIFCSPHIGHO2_01_FULL_39_8b</name>
    <dbReference type="NCBI Taxonomy" id="1802659"/>
    <lineage>
        <taxon>Bacteria</taxon>
        <taxon>Candidatus Yanofskyibacteriota</taxon>
    </lineage>
</organism>
<dbReference type="EMBL" id="MGIZ01000035">
    <property type="protein sequence ID" value="OGM98629.1"/>
    <property type="molecule type" value="Genomic_DNA"/>
</dbReference>
<comment type="similarity">
    <text evidence="1 2">Belongs to the dTDP-4-dehydrorhamnose reductase family.</text>
</comment>
<comment type="function">
    <text evidence="2">Catalyzes the reduction of dTDP-6-deoxy-L-lyxo-4-hexulose to yield dTDP-L-rhamnose.</text>
</comment>
<dbReference type="GO" id="GO:0006556">
    <property type="term" value="P:S-adenosylmethionine biosynthetic process"/>
    <property type="evidence" value="ECO:0007669"/>
    <property type="project" value="TreeGrafter"/>
</dbReference>
<dbReference type="PANTHER" id="PTHR10491:SF4">
    <property type="entry name" value="METHIONINE ADENOSYLTRANSFERASE 2 SUBUNIT BETA"/>
    <property type="match status" value="1"/>
</dbReference>
<dbReference type="EC" id="1.1.1.133" evidence="2"/>
<dbReference type="GO" id="GO:0008831">
    <property type="term" value="F:dTDP-4-dehydrorhamnose reductase activity"/>
    <property type="evidence" value="ECO:0007669"/>
    <property type="project" value="UniProtKB-EC"/>
</dbReference>
<dbReference type="Gene3D" id="3.40.50.720">
    <property type="entry name" value="NAD(P)-binding Rossmann-like Domain"/>
    <property type="match status" value="1"/>
</dbReference>
<dbReference type="InterPro" id="IPR029903">
    <property type="entry name" value="RmlD-like-bd"/>
</dbReference>
<reference evidence="4 5" key="1">
    <citation type="journal article" date="2016" name="Nat. Commun.">
        <title>Thousands of microbial genomes shed light on interconnected biogeochemical processes in an aquifer system.</title>
        <authorList>
            <person name="Anantharaman K."/>
            <person name="Brown C.T."/>
            <person name="Hug L.A."/>
            <person name="Sharon I."/>
            <person name="Castelle C.J."/>
            <person name="Probst A.J."/>
            <person name="Thomas B.C."/>
            <person name="Singh A."/>
            <person name="Wilkins M.J."/>
            <person name="Karaoz U."/>
            <person name="Brodie E.L."/>
            <person name="Williams K.H."/>
            <person name="Hubbard S.S."/>
            <person name="Banfield J.F."/>
        </authorList>
    </citation>
    <scope>NUCLEOTIDE SEQUENCE [LARGE SCALE GENOMIC DNA]</scope>
</reference>
<accession>A0A1F8EE50</accession>
<comment type="pathway">
    <text evidence="2">Carbohydrate biosynthesis; dTDP-L-rhamnose biosynthesis.</text>
</comment>
<dbReference type="AlphaFoldDB" id="A0A1F8EE50"/>
<dbReference type="SUPFAM" id="SSF51735">
    <property type="entry name" value="NAD(P)-binding Rossmann-fold domains"/>
    <property type="match status" value="1"/>
</dbReference>
<dbReference type="Proteomes" id="UP000177594">
    <property type="component" value="Unassembled WGS sequence"/>
</dbReference>
<evidence type="ECO:0000259" key="3">
    <source>
        <dbReference type="Pfam" id="PF04321"/>
    </source>
</evidence>
<sequence length="290" mass="32342">MPNQMPGNGKKIYILGATGFLGASATDYFRAKGYQLLTDRIDVTDRIGLEKQFQKTKPDTVINLVGAKASPNIDWCEDHKEETVAINVGGAINVMLAAFKVGAYPIQISSGCIYSGGSEYAFTEEDEPNFYGSFYSRMRIVLQKTLAELPVLYARIRMPISSTPYPKNIITKIAAYPKVISAPNSVTLIDDLWPALEKLFKLKITGILNLTNEGYVDHRQILRAYKKIVNPSHHYELIALEKLDGPNGITKAKRSNCVLSVEKAKNLGINMLTLTDDRIEEIMKKYKTSQ</sequence>
<protein>
    <recommendedName>
        <fullName evidence="2">dTDP-4-dehydrorhamnose reductase</fullName>
        <ecNumber evidence="2">1.1.1.133</ecNumber>
    </recommendedName>
</protein>
<comment type="caution">
    <text evidence="4">The sequence shown here is derived from an EMBL/GenBank/DDBJ whole genome shotgun (WGS) entry which is preliminary data.</text>
</comment>
<dbReference type="InterPro" id="IPR036291">
    <property type="entry name" value="NAD(P)-bd_dom_sf"/>
</dbReference>
<evidence type="ECO:0000313" key="5">
    <source>
        <dbReference type="Proteomes" id="UP000177594"/>
    </source>
</evidence>
<evidence type="ECO:0000256" key="1">
    <source>
        <dbReference type="ARBA" id="ARBA00010944"/>
    </source>
</evidence>
<dbReference type="PANTHER" id="PTHR10491">
    <property type="entry name" value="DTDP-4-DEHYDRORHAMNOSE REDUCTASE"/>
    <property type="match status" value="1"/>
</dbReference>
<dbReference type="Pfam" id="PF04321">
    <property type="entry name" value="RmlD_sub_bind"/>
    <property type="match status" value="1"/>
</dbReference>